<dbReference type="NCBIfam" id="TIGR02385">
    <property type="entry name" value="RelE_StbE"/>
    <property type="match status" value="1"/>
</dbReference>
<dbReference type="PANTHER" id="PTHR35601">
    <property type="entry name" value="TOXIN RELE"/>
    <property type="match status" value="1"/>
</dbReference>
<protein>
    <recommendedName>
        <fullName evidence="3">RelE/StbE replicon stabilization toxin</fullName>
    </recommendedName>
</protein>
<accession>A0A3B0YVK0</accession>
<evidence type="ECO:0008006" key="3">
    <source>
        <dbReference type="Google" id="ProtNLM"/>
    </source>
</evidence>
<evidence type="ECO:0000313" key="2">
    <source>
        <dbReference type="EMBL" id="VAW85018.1"/>
    </source>
</evidence>
<dbReference type="InterPro" id="IPR035093">
    <property type="entry name" value="RelE/ParE_toxin_dom_sf"/>
</dbReference>
<evidence type="ECO:0000256" key="1">
    <source>
        <dbReference type="ARBA" id="ARBA00022649"/>
    </source>
</evidence>
<dbReference type="InterPro" id="IPR007712">
    <property type="entry name" value="RelE/ParE_toxin"/>
</dbReference>
<name>A0A3B0YVK0_9ZZZZ</name>
<sequence>MAWTVTYHPKVKEDLDSIGRAEARRILKVIEERIVNGSPDQAGKPLSGNLSGCRRIRTGANRIIYKIENEKIEVLVLAVGLRRNKLVYNAAGKRI</sequence>
<dbReference type="SUPFAM" id="SSF143011">
    <property type="entry name" value="RelE-like"/>
    <property type="match status" value="1"/>
</dbReference>
<reference evidence="2" key="1">
    <citation type="submission" date="2018-06" db="EMBL/GenBank/DDBJ databases">
        <authorList>
            <person name="Zhirakovskaya E."/>
        </authorList>
    </citation>
    <scope>NUCLEOTIDE SEQUENCE</scope>
</reference>
<proteinExistence type="predicted"/>
<dbReference type="PANTHER" id="PTHR35601:SF1">
    <property type="entry name" value="TOXIN RELE"/>
    <property type="match status" value="1"/>
</dbReference>
<dbReference type="AlphaFoldDB" id="A0A3B0YVK0"/>
<keyword evidence="1" id="KW-1277">Toxin-antitoxin system</keyword>
<gene>
    <name evidence="2" type="ORF">MNBD_GAMMA18-812</name>
</gene>
<dbReference type="Gene3D" id="3.30.2310.20">
    <property type="entry name" value="RelE-like"/>
    <property type="match status" value="1"/>
</dbReference>
<dbReference type="EMBL" id="UOFP01000077">
    <property type="protein sequence ID" value="VAW85018.1"/>
    <property type="molecule type" value="Genomic_DNA"/>
</dbReference>
<dbReference type="Pfam" id="PF05016">
    <property type="entry name" value="ParE_toxin"/>
    <property type="match status" value="1"/>
</dbReference>
<organism evidence="2">
    <name type="scientific">hydrothermal vent metagenome</name>
    <dbReference type="NCBI Taxonomy" id="652676"/>
    <lineage>
        <taxon>unclassified sequences</taxon>
        <taxon>metagenomes</taxon>
        <taxon>ecological metagenomes</taxon>
    </lineage>
</organism>